<keyword evidence="7" id="KW-0560">Oxidoreductase</keyword>
<dbReference type="Proteomes" id="UP000316726">
    <property type="component" value="Chromosome 8"/>
</dbReference>
<evidence type="ECO:0000256" key="3">
    <source>
        <dbReference type="ARBA" id="ARBA00023180"/>
    </source>
</evidence>
<feature type="chain" id="PRO_5022667859" evidence="6">
    <location>
        <begin position="32"/>
        <end position="980"/>
    </location>
</feature>
<dbReference type="PANTHER" id="PTHR11475">
    <property type="entry name" value="OXIDASE/PEROXIDASE"/>
    <property type="match status" value="1"/>
</dbReference>
<dbReference type="GO" id="GO:0006979">
    <property type="term" value="P:response to oxidative stress"/>
    <property type="evidence" value="ECO:0007669"/>
    <property type="project" value="InterPro"/>
</dbReference>
<dbReference type="InterPro" id="IPR037120">
    <property type="entry name" value="Haem_peroxidase_sf_animal"/>
</dbReference>
<keyword evidence="5" id="KW-0472">Membrane</keyword>
<dbReference type="OrthoDB" id="823504at2759"/>
<evidence type="ECO:0000256" key="6">
    <source>
        <dbReference type="SAM" id="SignalP"/>
    </source>
</evidence>
<dbReference type="GO" id="GO:0005576">
    <property type="term" value="C:extracellular region"/>
    <property type="evidence" value="ECO:0007669"/>
    <property type="project" value="UniProtKB-SubCell"/>
</dbReference>
<organism evidence="7 8">
    <name type="scientific">Chloropicon primus</name>
    <dbReference type="NCBI Taxonomy" id="1764295"/>
    <lineage>
        <taxon>Eukaryota</taxon>
        <taxon>Viridiplantae</taxon>
        <taxon>Chlorophyta</taxon>
        <taxon>Chloropicophyceae</taxon>
        <taxon>Chloropicales</taxon>
        <taxon>Chloropicaceae</taxon>
        <taxon>Chloropicon</taxon>
    </lineage>
</organism>
<feature type="transmembrane region" description="Helical" evidence="5">
    <location>
        <begin position="922"/>
        <end position="945"/>
    </location>
</feature>
<name>A0A5B8MTG2_9CHLO</name>
<dbReference type="GO" id="GO:0020037">
    <property type="term" value="F:heme binding"/>
    <property type="evidence" value="ECO:0007669"/>
    <property type="project" value="InterPro"/>
</dbReference>
<protein>
    <submittedName>
        <fullName evidence="7">Heme peroxidase</fullName>
    </submittedName>
</protein>
<dbReference type="SUPFAM" id="SSF48113">
    <property type="entry name" value="Heme-dependent peroxidases"/>
    <property type="match status" value="1"/>
</dbReference>
<proteinExistence type="predicted"/>
<evidence type="ECO:0000313" key="8">
    <source>
        <dbReference type="Proteomes" id="UP000316726"/>
    </source>
</evidence>
<keyword evidence="3" id="KW-0325">Glycoprotein</keyword>
<dbReference type="InterPro" id="IPR019791">
    <property type="entry name" value="Haem_peroxidase_animal"/>
</dbReference>
<keyword evidence="7" id="KW-0575">Peroxidase</keyword>
<dbReference type="GO" id="GO:0004601">
    <property type="term" value="F:peroxidase activity"/>
    <property type="evidence" value="ECO:0007669"/>
    <property type="project" value="UniProtKB-KW"/>
</dbReference>
<dbReference type="Gene3D" id="1.10.640.10">
    <property type="entry name" value="Haem peroxidase domain superfamily, animal type"/>
    <property type="match status" value="1"/>
</dbReference>
<reference evidence="7 8" key="1">
    <citation type="submission" date="2018-07" db="EMBL/GenBank/DDBJ databases">
        <title>The complete nuclear genome of the prasinophyte Chloropicon primus (CCMP1205).</title>
        <authorList>
            <person name="Pombert J.-F."/>
            <person name="Otis C."/>
            <person name="Turmel M."/>
            <person name="Lemieux C."/>
        </authorList>
    </citation>
    <scope>NUCLEOTIDE SEQUENCE [LARGE SCALE GENOMIC DNA]</scope>
    <source>
        <strain evidence="7 8">CCMP1205</strain>
    </source>
</reference>
<evidence type="ECO:0000256" key="5">
    <source>
        <dbReference type="SAM" id="Phobius"/>
    </source>
</evidence>
<sequence length="980" mass="107794">MTTTRTTRRRRTTTSVVAALLPFLFLVHVVAQRAQQSSTTSYSYDDKTWTPVLSNFEPTVVEFQDPGTGVTYRYPGRTGEAGAFPVNGNHAHTEYCSKGPSPPSSSFEPGTQLPVGSSAASSLEVGSPVPAQPACSTSTSRATPREVSNNLHGSLIQQAHSTVNHVTSATLQTMAHDIGIGNTVPIQFAYGPLLVLEPAGTDSLDRIIFFGGAAFTNLPGRTVDETLQELQGAIRAKWPRKSFSTPISSTDDVFNAFREAAGAAVDSNATDDAASVQSFLEFGMTAVAIEPLLSCNYNSTTVTSEDGATHEVYDVSSGFGSLCDDRRHVNDVSPQLDASHVYGSDLRTADALRERDPATGELGCRMRVHRGGDALGTLPTIADLDERDRPFFRQVTDTFHRCHSRDYSRSSDVEGCRDEDLPVAGDRRSNENFYLSALHNVLLRRHNQWCDSFEGASSPASGWSEDHKYHEARVRVMAVYQHAFVLSSIDFAGLVSLGQDRKGSGHEGDDGIAGREVYEVFVPDMAKWNETGALVSEEHDECDEAVACGVSISNWLDRFQQWPVCQDVMTNLMLRWHPALYDEMAVVHGASWGFEEEEGEEEACLSEHDGLEEEEEEEEEGKKLVDIGEGINTIIAQPDIHGQMKTSGGLADFLRSAISTHANGNVGFPQSMRNILFGKNAVLDLAALNIARFRERGVVTVWDALSYMYPDKYPRNATEEAKMELRWEDLALDPRVEPQFRAMFCNPWEAEAYSVAISQKQDGWVLTYEDPDFGIFPGDNDGMGLGSVAMARYLSGARNFFGFMERFWLLERVEGEYPKEVKEESLRFYNTLAADQGFEDSIRELFMEAVPELREGCMPNNIWHTPLASDFMEADTGARSERCNALTQNFRVLHEASPCLQSKLLEATVEGASGWSAAQVGIVAGIGGFALCMTILSMILGVVLLTRNKKTIGRVTTLEKHMLSDSDSGKLSLESESTTR</sequence>
<keyword evidence="6" id="KW-0732">Signal</keyword>
<dbReference type="AlphaFoldDB" id="A0A5B8MTG2"/>
<dbReference type="STRING" id="1764295.A0A5B8MTG2"/>
<keyword evidence="5" id="KW-1133">Transmembrane helix</keyword>
<keyword evidence="8" id="KW-1185">Reference proteome</keyword>
<dbReference type="EMBL" id="CP031041">
    <property type="protein sequence ID" value="QDZ22692.1"/>
    <property type="molecule type" value="Genomic_DNA"/>
</dbReference>
<evidence type="ECO:0000256" key="2">
    <source>
        <dbReference type="ARBA" id="ARBA00022525"/>
    </source>
</evidence>
<evidence type="ECO:0000256" key="4">
    <source>
        <dbReference type="SAM" id="MobiDB-lite"/>
    </source>
</evidence>
<feature type="compositionally biased region" description="Polar residues" evidence="4">
    <location>
        <begin position="134"/>
        <end position="145"/>
    </location>
</feature>
<evidence type="ECO:0000313" key="7">
    <source>
        <dbReference type="EMBL" id="QDZ22692.1"/>
    </source>
</evidence>
<dbReference type="InterPro" id="IPR010255">
    <property type="entry name" value="Haem_peroxidase_sf"/>
</dbReference>
<feature type="region of interest" description="Disordered" evidence="4">
    <location>
        <begin position="94"/>
        <end position="145"/>
    </location>
</feature>
<keyword evidence="5" id="KW-0812">Transmembrane</keyword>
<evidence type="ECO:0000256" key="1">
    <source>
        <dbReference type="ARBA" id="ARBA00004613"/>
    </source>
</evidence>
<accession>A0A5B8MTG2</accession>
<dbReference type="PANTHER" id="PTHR11475:SF4">
    <property type="entry name" value="CHORION PEROXIDASE"/>
    <property type="match status" value="1"/>
</dbReference>
<gene>
    <name evidence="7" type="ORF">A3770_08p52100</name>
</gene>
<dbReference type="Pfam" id="PF03098">
    <property type="entry name" value="An_peroxidase"/>
    <property type="match status" value="1"/>
</dbReference>
<feature type="signal peptide" evidence="6">
    <location>
        <begin position="1"/>
        <end position="31"/>
    </location>
</feature>
<keyword evidence="2" id="KW-0964">Secreted</keyword>
<comment type="subcellular location">
    <subcellularLocation>
        <location evidence="1">Secreted</location>
    </subcellularLocation>
</comment>